<name>A0A845E2V3_9BACI</name>
<accession>A0A845E2V3</accession>
<gene>
    <name evidence="2" type="ORF">GLV98_10790</name>
</gene>
<dbReference type="OrthoDB" id="2970919at2"/>
<organism evidence="2 3">
    <name type="scientific">Halobacillus litoralis</name>
    <dbReference type="NCBI Taxonomy" id="45668"/>
    <lineage>
        <taxon>Bacteria</taxon>
        <taxon>Bacillati</taxon>
        <taxon>Bacillota</taxon>
        <taxon>Bacilli</taxon>
        <taxon>Bacillales</taxon>
        <taxon>Bacillaceae</taxon>
        <taxon>Halobacillus</taxon>
    </lineage>
</organism>
<dbReference type="Proteomes" id="UP000447393">
    <property type="component" value="Unassembled WGS sequence"/>
</dbReference>
<keyword evidence="1" id="KW-0472">Membrane</keyword>
<dbReference type="AlphaFoldDB" id="A0A845E2V3"/>
<feature type="transmembrane region" description="Helical" evidence="1">
    <location>
        <begin position="7"/>
        <end position="25"/>
    </location>
</feature>
<dbReference type="EMBL" id="WMEZ01000003">
    <property type="protein sequence ID" value="MYL49975.1"/>
    <property type="molecule type" value="Genomic_DNA"/>
</dbReference>
<keyword evidence="1" id="KW-1133">Transmembrane helix</keyword>
<sequence>MSKKKIWGLAFSISLLSMLTIYGLAMDFEFLKYEVNDQNQLVMYDGLNGPNPIINSDVSKEQESLSVLGDYMSQFNRWFLAGIMIAPFFIASYYLLFSEKWMGDHPKKKKYLSWTLSANGVVITIAVFIWVHYIELVNDAYHNVLFYIYPLM</sequence>
<evidence type="ECO:0000313" key="2">
    <source>
        <dbReference type="EMBL" id="MYL49975.1"/>
    </source>
</evidence>
<feature type="transmembrane region" description="Helical" evidence="1">
    <location>
        <begin position="116"/>
        <end position="134"/>
    </location>
</feature>
<evidence type="ECO:0000256" key="1">
    <source>
        <dbReference type="SAM" id="Phobius"/>
    </source>
</evidence>
<reference evidence="2 3" key="1">
    <citation type="submission" date="2019-11" db="EMBL/GenBank/DDBJ databases">
        <title>Genome sequences of 17 halophilic strains isolated from different environments.</title>
        <authorList>
            <person name="Furrow R.E."/>
        </authorList>
    </citation>
    <scope>NUCLEOTIDE SEQUENCE [LARGE SCALE GENOMIC DNA]</scope>
    <source>
        <strain evidence="2 3">22505_10_Sand</strain>
    </source>
</reference>
<evidence type="ECO:0000313" key="3">
    <source>
        <dbReference type="Proteomes" id="UP000447393"/>
    </source>
</evidence>
<comment type="caution">
    <text evidence="2">The sequence shown here is derived from an EMBL/GenBank/DDBJ whole genome shotgun (WGS) entry which is preliminary data.</text>
</comment>
<protein>
    <submittedName>
        <fullName evidence="2">Uncharacterized protein</fullName>
    </submittedName>
</protein>
<dbReference type="RefSeq" id="WP_160914967.1">
    <property type="nucleotide sequence ID" value="NZ_WMEZ01000003.1"/>
</dbReference>
<feature type="transmembrane region" description="Helical" evidence="1">
    <location>
        <begin position="78"/>
        <end position="96"/>
    </location>
</feature>
<keyword evidence="1" id="KW-0812">Transmembrane</keyword>
<proteinExistence type="predicted"/>